<accession>A0AC34F4K1</accession>
<evidence type="ECO:0000313" key="1">
    <source>
        <dbReference type="Proteomes" id="UP000887579"/>
    </source>
</evidence>
<reference evidence="2" key="1">
    <citation type="submission" date="2022-11" db="UniProtKB">
        <authorList>
            <consortium name="WormBaseParasite"/>
        </authorList>
    </citation>
    <scope>IDENTIFICATION</scope>
</reference>
<dbReference type="WBParaSite" id="ES5_v2.g11969.t1">
    <property type="protein sequence ID" value="ES5_v2.g11969.t1"/>
    <property type="gene ID" value="ES5_v2.g11969"/>
</dbReference>
<proteinExistence type="predicted"/>
<name>A0AC34F4K1_9BILA</name>
<sequence length="863" mass="95991">MFKLLILLLLFVNTVKAADVAVCSTTANNFNTFNVSDFFRFQSPNYPATMDIGNVSSNLSCNAMFMPKSSGDYLWFAFINGAFMEVLITDNVTFSSPLLGYESNYAVTTFTSTSGYINFQFSNQILQNQPWTAFDAIVLQFSPSVASECPFSGQTISLDNDTIIPISSDYGIYSNSSRNCSWTFKIDNPGYQFKIYIKQLTYDYKLIIKNDNTSNGFGFNVSLSDPQVLYLNGSELNIMLYNVNNNSYYLNGFFAIISAVPIKANYFEECRYTNTDTGYASISNLDYVNGYKAYSTCGFNIKIPSGFEAIIDVQQFWLEAGVDKLLIVKGSQIWELKNEGFYKLKTELDGSNFKFIADGNIRQAGFNATCNTIKCECAPSNYIIPCTGNSQLTPLPNSVATYCDNQDCTYTVSLNANCSMDYFTISPTADLRNTSWLAIYVNGNVFQNYTEYAIPEILPYPRTTNITIVFHSGKSASPFLIGNPIWLIETTAVPSPITNKIQLNSTNLQSYAVWLDSMSKDQAITVCSPDNDLELFISEGISTGIFDLYDSDGLTNFVGTLSSNSFPETSPGSLVRHIMSKSNCFTIYCSETPEYVLSTVLFRMQKLHTKNCNTAQNVVRLMRNLPAVYTVNATNEGPCEMIVFGEQYNLNTLFSFNEFQTSSNAIFSFSSALNGKPFFDMPSNETALWQQTAIYTSALSVMAPASSSLTFNVSAGYTYIKEGNDKRKGILVSPIYSGTNLSNFFIASTLYSFHLNNAVSANFVVKDLPQNANVTFQNYSTNETHTFTPNESYFTNTSAFYISSSQNTAFRIEYGFDVLVSDNTATSPSTPATVIRTTPKNNGCISSYHFMALLTSFIFAYLK</sequence>
<evidence type="ECO:0000313" key="2">
    <source>
        <dbReference type="WBParaSite" id="ES5_v2.g11969.t1"/>
    </source>
</evidence>
<dbReference type="Proteomes" id="UP000887579">
    <property type="component" value="Unplaced"/>
</dbReference>
<protein>
    <submittedName>
        <fullName evidence="2">CUB domain-containing protein</fullName>
    </submittedName>
</protein>
<organism evidence="1 2">
    <name type="scientific">Panagrolaimus sp. ES5</name>
    <dbReference type="NCBI Taxonomy" id="591445"/>
    <lineage>
        <taxon>Eukaryota</taxon>
        <taxon>Metazoa</taxon>
        <taxon>Ecdysozoa</taxon>
        <taxon>Nematoda</taxon>
        <taxon>Chromadorea</taxon>
        <taxon>Rhabditida</taxon>
        <taxon>Tylenchina</taxon>
        <taxon>Panagrolaimomorpha</taxon>
        <taxon>Panagrolaimoidea</taxon>
        <taxon>Panagrolaimidae</taxon>
        <taxon>Panagrolaimus</taxon>
    </lineage>
</organism>